<evidence type="ECO:0000256" key="6">
    <source>
        <dbReference type="ARBA" id="ARBA00023002"/>
    </source>
</evidence>
<dbReference type="SUPFAM" id="SSF48264">
    <property type="entry name" value="Cytochrome P450"/>
    <property type="match status" value="1"/>
</dbReference>
<evidence type="ECO:0000256" key="9">
    <source>
        <dbReference type="PIRSR" id="PIRSR602401-1"/>
    </source>
</evidence>
<proteinExistence type="inferred from homology"/>
<dbReference type="CDD" id="cd11065">
    <property type="entry name" value="CYP64-like"/>
    <property type="match status" value="1"/>
</dbReference>
<dbReference type="InterPro" id="IPR002401">
    <property type="entry name" value="Cyt_P450_E_grp-I"/>
</dbReference>
<evidence type="ECO:0000256" key="8">
    <source>
        <dbReference type="ARBA" id="ARBA00023033"/>
    </source>
</evidence>
<dbReference type="InterPro" id="IPR001128">
    <property type="entry name" value="Cyt_P450"/>
</dbReference>
<comment type="caution">
    <text evidence="11">The sequence shown here is derived from an EMBL/GenBank/DDBJ whole genome shotgun (WGS) entry which is preliminary data.</text>
</comment>
<organism evidence="11 12">
    <name type="scientific">Mycena sanguinolenta</name>
    <dbReference type="NCBI Taxonomy" id="230812"/>
    <lineage>
        <taxon>Eukaryota</taxon>
        <taxon>Fungi</taxon>
        <taxon>Dikarya</taxon>
        <taxon>Basidiomycota</taxon>
        <taxon>Agaricomycotina</taxon>
        <taxon>Agaricomycetes</taxon>
        <taxon>Agaricomycetidae</taxon>
        <taxon>Agaricales</taxon>
        <taxon>Marasmiineae</taxon>
        <taxon>Mycenaceae</taxon>
        <taxon>Mycena</taxon>
    </lineage>
</organism>
<reference evidence="11" key="1">
    <citation type="submission" date="2020-05" db="EMBL/GenBank/DDBJ databases">
        <title>Mycena genomes resolve the evolution of fungal bioluminescence.</title>
        <authorList>
            <person name="Tsai I.J."/>
        </authorList>
    </citation>
    <scope>NUCLEOTIDE SEQUENCE</scope>
    <source>
        <strain evidence="11">160909Yilan</strain>
    </source>
</reference>
<dbReference type="EMBL" id="JACAZH010000025">
    <property type="protein sequence ID" value="KAF7342604.1"/>
    <property type="molecule type" value="Genomic_DNA"/>
</dbReference>
<name>A0A8H6XLI6_9AGAR</name>
<dbReference type="PANTHER" id="PTHR46300:SF7">
    <property type="entry name" value="P450, PUTATIVE (EUROFUNG)-RELATED"/>
    <property type="match status" value="1"/>
</dbReference>
<dbReference type="InterPro" id="IPR050364">
    <property type="entry name" value="Cytochrome_P450_fung"/>
</dbReference>
<keyword evidence="8 10" id="KW-0503">Monooxygenase</keyword>
<dbReference type="Gene3D" id="1.10.630.10">
    <property type="entry name" value="Cytochrome P450"/>
    <property type="match status" value="1"/>
</dbReference>
<dbReference type="OrthoDB" id="2789670at2759"/>
<dbReference type="PRINTS" id="PR00385">
    <property type="entry name" value="P450"/>
</dbReference>
<keyword evidence="4 9" id="KW-0349">Heme</keyword>
<keyword evidence="6 10" id="KW-0560">Oxidoreductase</keyword>
<dbReference type="AlphaFoldDB" id="A0A8H6XLI6"/>
<keyword evidence="12" id="KW-1185">Reference proteome</keyword>
<keyword evidence="5 9" id="KW-0479">Metal-binding</keyword>
<dbReference type="Pfam" id="PF00067">
    <property type="entry name" value="p450"/>
    <property type="match status" value="1"/>
</dbReference>
<evidence type="ECO:0000256" key="3">
    <source>
        <dbReference type="ARBA" id="ARBA00010617"/>
    </source>
</evidence>
<dbReference type="PANTHER" id="PTHR46300">
    <property type="entry name" value="P450, PUTATIVE (EUROFUNG)-RELATED-RELATED"/>
    <property type="match status" value="1"/>
</dbReference>
<protein>
    <submittedName>
        <fullName evidence="11">Cytochrome P450</fullName>
    </submittedName>
</protein>
<keyword evidence="7 9" id="KW-0408">Iron</keyword>
<dbReference type="Proteomes" id="UP000623467">
    <property type="component" value="Unassembled WGS sequence"/>
</dbReference>
<dbReference type="GO" id="GO:0020037">
    <property type="term" value="F:heme binding"/>
    <property type="evidence" value="ECO:0007669"/>
    <property type="project" value="InterPro"/>
</dbReference>
<dbReference type="InterPro" id="IPR017972">
    <property type="entry name" value="Cyt_P450_CS"/>
</dbReference>
<accession>A0A8H6XLI6</accession>
<dbReference type="GO" id="GO:0004497">
    <property type="term" value="F:monooxygenase activity"/>
    <property type="evidence" value="ECO:0007669"/>
    <property type="project" value="UniProtKB-KW"/>
</dbReference>
<evidence type="ECO:0000256" key="5">
    <source>
        <dbReference type="ARBA" id="ARBA00022723"/>
    </source>
</evidence>
<dbReference type="PRINTS" id="PR00463">
    <property type="entry name" value="EP450I"/>
</dbReference>
<sequence length="514" mass="57016">MSSIDFSWYTLAAALSTAVLCVTWLCTTPRSKLPLPPGPKKLPLVGNLFDMARTRLPWETCMEWSKTFDSDIIHLDLAGTSMIVLSSVEATDALMGNRSSLYSDRPTFRMAGELMGWDFLISLMRYGEEWRTHRRLFVKETSNLMGSEGFHHAECLAAHALLRRLLLNPEAFLDHLHIMPGEVMMSAAYGIDPLPVNDPYISLAEEAGKAFSLAVVPGRFLVDSIPLLKYVPEWIPGARFKCIAREVRALTRKLRDVPFAETKRRVQAGVAQASFTANALRNVDAANTSYPERVVKNAAAMMYMGGTETTSSVLSSFVLAMLSNPDAQRKAQLEVDSVLGHGNFPNPRDKKEEMPYVAALIKELLRWRNATPFAAPHFLTVEDTYRGYRLPAKSLVIGNAWAILHDETVYPDPYSFKPERFLLDGKLNPAVRDPEVAFGFGRRICPGQQMGISTVWIAVVSILAMFNITKAVGEDGEPIEPSYDDAGGIVLSPVPFKCKITPRSEATVQAIRAT</sequence>
<dbReference type="GO" id="GO:0016705">
    <property type="term" value="F:oxidoreductase activity, acting on paired donors, with incorporation or reduction of molecular oxygen"/>
    <property type="evidence" value="ECO:0007669"/>
    <property type="project" value="InterPro"/>
</dbReference>
<comment type="pathway">
    <text evidence="2">Secondary metabolite biosynthesis.</text>
</comment>
<evidence type="ECO:0000256" key="2">
    <source>
        <dbReference type="ARBA" id="ARBA00005179"/>
    </source>
</evidence>
<evidence type="ECO:0000256" key="10">
    <source>
        <dbReference type="RuleBase" id="RU000461"/>
    </source>
</evidence>
<dbReference type="GO" id="GO:0005506">
    <property type="term" value="F:iron ion binding"/>
    <property type="evidence" value="ECO:0007669"/>
    <property type="project" value="InterPro"/>
</dbReference>
<comment type="cofactor">
    <cofactor evidence="1 9">
        <name>heme</name>
        <dbReference type="ChEBI" id="CHEBI:30413"/>
    </cofactor>
</comment>
<evidence type="ECO:0000256" key="7">
    <source>
        <dbReference type="ARBA" id="ARBA00023004"/>
    </source>
</evidence>
<evidence type="ECO:0000256" key="4">
    <source>
        <dbReference type="ARBA" id="ARBA00022617"/>
    </source>
</evidence>
<gene>
    <name evidence="11" type="ORF">MSAN_02017100</name>
</gene>
<dbReference type="InterPro" id="IPR036396">
    <property type="entry name" value="Cyt_P450_sf"/>
</dbReference>
<dbReference type="PROSITE" id="PS00086">
    <property type="entry name" value="CYTOCHROME_P450"/>
    <property type="match status" value="1"/>
</dbReference>
<evidence type="ECO:0000313" key="12">
    <source>
        <dbReference type="Proteomes" id="UP000623467"/>
    </source>
</evidence>
<comment type="similarity">
    <text evidence="3 10">Belongs to the cytochrome P450 family.</text>
</comment>
<evidence type="ECO:0000256" key="1">
    <source>
        <dbReference type="ARBA" id="ARBA00001971"/>
    </source>
</evidence>
<evidence type="ECO:0000313" key="11">
    <source>
        <dbReference type="EMBL" id="KAF7342604.1"/>
    </source>
</evidence>
<feature type="binding site" description="axial binding residue" evidence="9">
    <location>
        <position position="445"/>
    </location>
    <ligand>
        <name>heme</name>
        <dbReference type="ChEBI" id="CHEBI:30413"/>
    </ligand>
    <ligandPart>
        <name>Fe</name>
        <dbReference type="ChEBI" id="CHEBI:18248"/>
    </ligandPart>
</feature>